<evidence type="ECO:0000313" key="3">
    <source>
        <dbReference type="Proteomes" id="UP000199771"/>
    </source>
</evidence>
<dbReference type="RefSeq" id="WP_091533087.1">
    <property type="nucleotide sequence ID" value="NZ_FOOC01000005.1"/>
</dbReference>
<organism evidence="2 3">
    <name type="scientific">Fontimonas thermophila</name>
    <dbReference type="NCBI Taxonomy" id="1076937"/>
    <lineage>
        <taxon>Bacteria</taxon>
        <taxon>Pseudomonadati</taxon>
        <taxon>Pseudomonadota</taxon>
        <taxon>Gammaproteobacteria</taxon>
        <taxon>Nevskiales</taxon>
        <taxon>Nevskiaceae</taxon>
        <taxon>Fontimonas</taxon>
    </lineage>
</organism>
<dbReference type="EMBL" id="FOOC01000005">
    <property type="protein sequence ID" value="SFF47294.1"/>
    <property type="molecule type" value="Genomic_DNA"/>
</dbReference>
<dbReference type="InterPro" id="IPR042245">
    <property type="entry name" value="Tgt2/MlaC_sf"/>
</dbReference>
<sequence>MTRMLALLSAALIATATWAAEAPDEMVKRVSSQLQSLIAQNHAAYKADLNKFYATVDDVVVPHFDVPFIARSVLARNWRDASEEQRTRFAQAFKDMLIRSYANALLEYHDSVEAQWKPLRLAPETSDAVVHSALIRKDGKPPVNLSFAVHKVGDEWKIYDIIVENISLVQNFRGQFHAEIKRSGLDAVIARMESGAYGKPGAAGSDGGSTGP</sequence>
<proteinExistence type="predicted"/>
<name>A0A1I2IYC5_9GAMM</name>
<evidence type="ECO:0000256" key="1">
    <source>
        <dbReference type="SAM" id="SignalP"/>
    </source>
</evidence>
<dbReference type="PANTHER" id="PTHR36573:SF1">
    <property type="entry name" value="INTERMEMBRANE PHOSPHOLIPID TRANSPORT SYSTEM BINDING PROTEIN MLAC"/>
    <property type="match status" value="1"/>
</dbReference>
<accession>A0A1I2IYC5</accession>
<dbReference type="PIRSF" id="PIRSF004649">
    <property type="entry name" value="MlaC"/>
    <property type="match status" value="1"/>
</dbReference>
<gene>
    <name evidence="2" type="ORF">SAMN04488120_10541</name>
</gene>
<feature type="signal peptide" evidence="1">
    <location>
        <begin position="1"/>
        <end position="19"/>
    </location>
</feature>
<reference evidence="2 3" key="1">
    <citation type="submission" date="2016-10" db="EMBL/GenBank/DDBJ databases">
        <authorList>
            <person name="de Groot N.N."/>
        </authorList>
    </citation>
    <scope>NUCLEOTIDE SEQUENCE [LARGE SCALE GENOMIC DNA]</scope>
    <source>
        <strain evidence="2 3">DSM 23609</strain>
    </source>
</reference>
<feature type="chain" id="PRO_5011675830" evidence="1">
    <location>
        <begin position="20"/>
        <end position="212"/>
    </location>
</feature>
<dbReference type="Proteomes" id="UP000199771">
    <property type="component" value="Unassembled WGS sequence"/>
</dbReference>
<dbReference type="STRING" id="1076937.SAMN04488120_10541"/>
<evidence type="ECO:0000313" key="2">
    <source>
        <dbReference type="EMBL" id="SFF47294.1"/>
    </source>
</evidence>
<dbReference type="PANTHER" id="PTHR36573">
    <property type="entry name" value="INTERMEMBRANE PHOSPHOLIPID TRANSPORT SYSTEM BINDING PROTEIN MLAC"/>
    <property type="match status" value="1"/>
</dbReference>
<dbReference type="Pfam" id="PF05494">
    <property type="entry name" value="MlaC"/>
    <property type="match status" value="1"/>
</dbReference>
<keyword evidence="3" id="KW-1185">Reference proteome</keyword>
<dbReference type="OrthoDB" id="9787053at2"/>
<keyword evidence="1" id="KW-0732">Signal</keyword>
<protein>
    <submittedName>
        <fullName evidence="2">Phospholipid transport system substrate-binding protein</fullName>
    </submittedName>
</protein>
<dbReference type="Gene3D" id="3.10.450.710">
    <property type="entry name" value="Tgt2/MlaC"/>
    <property type="match status" value="1"/>
</dbReference>
<dbReference type="AlphaFoldDB" id="A0A1I2IYC5"/>
<dbReference type="InterPro" id="IPR008869">
    <property type="entry name" value="MlaC/ttg2D"/>
</dbReference>